<dbReference type="InterPro" id="IPR036705">
    <property type="entry name" value="Ribosyl_crysJ1_sf"/>
</dbReference>
<protein>
    <submittedName>
        <fullName evidence="1">Uncharacterized protein</fullName>
    </submittedName>
</protein>
<proteinExistence type="predicted"/>
<name>A0A9D1UR12_9MICC</name>
<accession>A0A9D1UR12</accession>
<comment type="caution">
    <text evidence="1">The sequence shown here is derived from an EMBL/GenBank/DDBJ whole genome shotgun (WGS) entry which is preliminary data.</text>
</comment>
<dbReference type="Proteomes" id="UP000824151">
    <property type="component" value="Unassembled WGS sequence"/>
</dbReference>
<sequence>MNHGAFSPAAADDTVIIRFDPVMTAGLSAAENESPGALPAELLFQWCAADGILEVMQWSRQGLGADPAACLWLSALRWYRLMNQSLPAQAPAPPTRDLDAALHAHRDDVDRSSARSSALGLSGGDMALPHDPAQPQVIYAPALLRVVPLALVPFVEKDTLSEWVRSAMSLTHGHPDLLRAAERLTDLIRRVAVASAGPEDEDHAAALDAILDSVDADATTRSILHAQVHACRRPPAASDTLPAPESLPGVLHTHLLRPWAEVTAPAT</sequence>
<dbReference type="EMBL" id="DXGD01000034">
    <property type="protein sequence ID" value="HIW98679.1"/>
    <property type="molecule type" value="Genomic_DNA"/>
</dbReference>
<reference evidence="1" key="1">
    <citation type="journal article" date="2021" name="PeerJ">
        <title>Extensive microbial diversity within the chicken gut microbiome revealed by metagenomics and culture.</title>
        <authorList>
            <person name="Gilroy R."/>
            <person name="Ravi A."/>
            <person name="Getino M."/>
            <person name="Pursley I."/>
            <person name="Horton D.L."/>
            <person name="Alikhan N.F."/>
            <person name="Baker D."/>
            <person name="Gharbi K."/>
            <person name="Hall N."/>
            <person name="Watson M."/>
            <person name="Adriaenssens E.M."/>
            <person name="Foster-Nyarko E."/>
            <person name="Jarju S."/>
            <person name="Secka A."/>
            <person name="Antonio M."/>
            <person name="Oren A."/>
            <person name="Chaudhuri R.R."/>
            <person name="La Ragione R."/>
            <person name="Hildebrand F."/>
            <person name="Pallen M.J."/>
        </authorList>
    </citation>
    <scope>NUCLEOTIDE SEQUENCE</scope>
    <source>
        <strain evidence="1">ChiHejej3B27-3195</strain>
    </source>
</reference>
<dbReference type="SUPFAM" id="SSF101478">
    <property type="entry name" value="ADP-ribosylglycohydrolase"/>
    <property type="match status" value="1"/>
</dbReference>
<evidence type="ECO:0000313" key="2">
    <source>
        <dbReference type="Proteomes" id="UP000824151"/>
    </source>
</evidence>
<reference evidence="1" key="2">
    <citation type="submission" date="2021-04" db="EMBL/GenBank/DDBJ databases">
        <authorList>
            <person name="Gilroy R."/>
        </authorList>
    </citation>
    <scope>NUCLEOTIDE SEQUENCE</scope>
    <source>
        <strain evidence="1">ChiHejej3B27-3195</strain>
    </source>
</reference>
<organism evidence="1 2">
    <name type="scientific">Candidatus Nesterenkonia stercoripullorum</name>
    <dbReference type="NCBI Taxonomy" id="2838701"/>
    <lineage>
        <taxon>Bacteria</taxon>
        <taxon>Bacillati</taxon>
        <taxon>Actinomycetota</taxon>
        <taxon>Actinomycetes</taxon>
        <taxon>Micrococcales</taxon>
        <taxon>Micrococcaceae</taxon>
        <taxon>Nesterenkonia</taxon>
    </lineage>
</organism>
<dbReference type="Gene3D" id="1.10.4080.10">
    <property type="entry name" value="ADP-ribosylation/Crystallin J1"/>
    <property type="match status" value="1"/>
</dbReference>
<evidence type="ECO:0000313" key="1">
    <source>
        <dbReference type="EMBL" id="HIW98679.1"/>
    </source>
</evidence>
<gene>
    <name evidence="1" type="ORF">H9871_00895</name>
</gene>
<dbReference type="AlphaFoldDB" id="A0A9D1UR12"/>